<name>A0ABV6RMI9_9GAMM</name>
<comment type="caution">
    <text evidence="6">The sequence shown here is derived from an EMBL/GenBank/DDBJ whole genome shotgun (WGS) entry which is preliminary data.</text>
</comment>
<keyword evidence="7" id="KW-1185">Reference proteome</keyword>
<dbReference type="PANTHER" id="PTHR43214:SF24">
    <property type="entry name" value="TRANSCRIPTIONAL REGULATORY PROTEIN NARL-RELATED"/>
    <property type="match status" value="1"/>
</dbReference>
<sequence length="140" mass="15309">MIRVAIADDSPLQRAGYRMVLESQPDIEVVGDASDGISFMRLAHRKRIDVALLDVQMPRMNGIRTAERVLEDKRILDLGPRPRVILLASVDIEDHMAAAAAANAAALLYKDVRPEVLLEAIRLAASSAESAPTPRSRGQE</sequence>
<dbReference type="PANTHER" id="PTHR43214">
    <property type="entry name" value="TWO-COMPONENT RESPONSE REGULATOR"/>
    <property type="match status" value="1"/>
</dbReference>
<dbReference type="Proteomes" id="UP001589896">
    <property type="component" value="Unassembled WGS sequence"/>
</dbReference>
<dbReference type="InterPro" id="IPR039420">
    <property type="entry name" value="WalR-like"/>
</dbReference>
<evidence type="ECO:0000256" key="2">
    <source>
        <dbReference type="ARBA" id="ARBA00023125"/>
    </source>
</evidence>
<dbReference type="InterPro" id="IPR011006">
    <property type="entry name" value="CheY-like_superfamily"/>
</dbReference>
<dbReference type="Gene3D" id="3.40.50.2300">
    <property type="match status" value="1"/>
</dbReference>
<dbReference type="EMBL" id="JBHLTG010000002">
    <property type="protein sequence ID" value="MFC0678199.1"/>
    <property type="molecule type" value="Genomic_DNA"/>
</dbReference>
<feature type="domain" description="Response regulatory" evidence="5">
    <location>
        <begin position="3"/>
        <end position="125"/>
    </location>
</feature>
<reference evidence="6 7" key="1">
    <citation type="submission" date="2024-09" db="EMBL/GenBank/DDBJ databases">
        <authorList>
            <person name="Sun Q."/>
            <person name="Mori K."/>
        </authorList>
    </citation>
    <scope>NUCLEOTIDE SEQUENCE [LARGE SCALE GENOMIC DNA]</scope>
    <source>
        <strain evidence="6 7">KCTC 23076</strain>
    </source>
</reference>
<evidence type="ECO:0000256" key="1">
    <source>
        <dbReference type="ARBA" id="ARBA00023015"/>
    </source>
</evidence>
<protein>
    <submittedName>
        <fullName evidence="6">Response regulator transcription factor</fullName>
    </submittedName>
</protein>
<proteinExistence type="predicted"/>
<dbReference type="CDD" id="cd17535">
    <property type="entry name" value="REC_NarL-like"/>
    <property type="match status" value="1"/>
</dbReference>
<dbReference type="PROSITE" id="PS50110">
    <property type="entry name" value="RESPONSE_REGULATORY"/>
    <property type="match status" value="1"/>
</dbReference>
<keyword evidence="1" id="KW-0805">Transcription regulation</keyword>
<evidence type="ECO:0000259" key="5">
    <source>
        <dbReference type="PROSITE" id="PS50110"/>
    </source>
</evidence>
<accession>A0ABV6RMI9</accession>
<dbReference type="RefSeq" id="WP_386667838.1">
    <property type="nucleotide sequence ID" value="NZ_JBHLTG010000002.1"/>
</dbReference>
<organism evidence="6 7">
    <name type="scientific">Lysobacter korlensis</name>
    <dbReference type="NCBI Taxonomy" id="553636"/>
    <lineage>
        <taxon>Bacteria</taxon>
        <taxon>Pseudomonadati</taxon>
        <taxon>Pseudomonadota</taxon>
        <taxon>Gammaproteobacteria</taxon>
        <taxon>Lysobacterales</taxon>
        <taxon>Lysobacteraceae</taxon>
        <taxon>Lysobacter</taxon>
    </lineage>
</organism>
<evidence type="ECO:0000256" key="3">
    <source>
        <dbReference type="ARBA" id="ARBA00023163"/>
    </source>
</evidence>
<dbReference type="SMART" id="SM00448">
    <property type="entry name" value="REC"/>
    <property type="match status" value="1"/>
</dbReference>
<keyword evidence="3" id="KW-0804">Transcription</keyword>
<gene>
    <name evidence="6" type="ORF">ACFFGH_10145</name>
</gene>
<evidence type="ECO:0000256" key="4">
    <source>
        <dbReference type="PROSITE-ProRule" id="PRU00169"/>
    </source>
</evidence>
<dbReference type="Pfam" id="PF00072">
    <property type="entry name" value="Response_reg"/>
    <property type="match status" value="1"/>
</dbReference>
<keyword evidence="2" id="KW-0238">DNA-binding</keyword>
<dbReference type="InterPro" id="IPR058245">
    <property type="entry name" value="NreC/VraR/RcsB-like_REC"/>
</dbReference>
<evidence type="ECO:0000313" key="7">
    <source>
        <dbReference type="Proteomes" id="UP001589896"/>
    </source>
</evidence>
<dbReference type="SUPFAM" id="SSF52172">
    <property type="entry name" value="CheY-like"/>
    <property type="match status" value="1"/>
</dbReference>
<evidence type="ECO:0000313" key="6">
    <source>
        <dbReference type="EMBL" id="MFC0678199.1"/>
    </source>
</evidence>
<feature type="modified residue" description="4-aspartylphosphate" evidence="4">
    <location>
        <position position="54"/>
    </location>
</feature>
<keyword evidence="4" id="KW-0597">Phosphoprotein</keyword>
<dbReference type="InterPro" id="IPR001789">
    <property type="entry name" value="Sig_transdc_resp-reg_receiver"/>
</dbReference>